<evidence type="ECO:0000313" key="3">
    <source>
        <dbReference type="EMBL" id="SEV95607.1"/>
    </source>
</evidence>
<organism evidence="3 4">
    <name type="scientific">Aliiroseovarius sediminilitoris</name>
    <dbReference type="NCBI Taxonomy" id="1173584"/>
    <lineage>
        <taxon>Bacteria</taxon>
        <taxon>Pseudomonadati</taxon>
        <taxon>Pseudomonadota</taxon>
        <taxon>Alphaproteobacteria</taxon>
        <taxon>Rhodobacterales</taxon>
        <taxon>Paracoccaceae</taxon>
        <taxon>Aliiroseovarius</taxon>
    </lineage>
</organism>
<dbReference type="SUPFAM" id="SSF46689">
    <property type="entry name" value="Homeodomain-like"/>
    <property type="match status" value="1"/>
</dbReference>
<evidence type="ECO:0000259" key="2">
    <source>
        <dbReference type="Pfam" id="PF00440"/>
    </source>
</evidence>
<keyword evidence="4" id="KW-1185">Reference proteome</keyword>
<accession>A0A1I0N3K4</accession>
<dbReference type="RefSeq" id="WP_091428067.1">
    <property type="nucleotide sequence ID" value="NZ_FOJB01000001.1"/>
</dbReference>
<evidence type="ECO:0000256" key="1">
    <source>
        <dbReference type="ARBA" id="ARBA00023125"/>
    </source>
</evidence>
<sequence>MPATKPRLNADDWIRAGLAALTSNGPQALKAEPLARALGTTKGSFYWHFQDVPDFHKRLLATWEDHAIDAITRKLSDDNDPVKRLYQLGDMAASPGLKADGDLAETAIRAWAYGNPLASEAVHRVDQKRMALLEDILRELDLTNPDFARIIYSSFVGMDALSATDATGNKNAMSTLMAAILALRDA</sequence>
<dbReference type="OrthoDB" id="3218408at2"/>
<dbReference type="InterPro" id="IPR001647">
    <property type="entry name" value="HTH_TetR"/>
</dbReference>
<dbReference type="EMBL" id="FOJB01000001">
    <property type="protein sequence ID" value="SEV95607.1"/>
    <property type="molecule type" value="Genomic_DNA"/>
</dbReference>
<dbReference type="Pfam" id="PF00440">
    <property type="entry name" value="TetR_N"/>
    <property type="match status" value="1"/>
</dbReference>
<feature type="domain" description="HTH tetR-type" evidence="2">
    <location>
        <begin position="14"/>
        <end position="50"/>
    </location>
</feature>
<dbReference type="AlphaFoldDB" id="A0A1I0N3K4"/>
<dbReference type="STRING" id="1173584.SAMN05444851_0535"/>
<gene>
    <name evidence="3" type="ORF">SAMN05444851_0535</name>
</gene>
<dbReference type="Gene3D" id="1.10.357.10">
    <property type="entry name" value="Tetracycline Repressor, domain 2"/>
    <property type="match status" value="1"/>
</dbReference>
<dbReference type="InterPro" id="IPR009057">
    <property type="entry name" value="Homeodomain-like_sf"/>
</dbReference>
<dbReference type="Proteomes" id="UP000199650">
    <property type="component" value="Unassembled WGS sequence"/>
</dbReference>
<proteinExistence type="predicted"/>
<name>A0A1I0N3K4_9RHOB</name>
<keyword evidence="1" id="KW-0238">DNA-binding</keyword>
<dbReference type="GO" id="GO:0003677">
    <property type="term" value="F:DNA binding"/>
    <property type="evidence" value="ECO:0007669"/>
    <property type="project" value="UniProtKB-KW"/>
</dbReference>
<protein>
    <submittedName>
        <fullName evidence="3">Transcriptional regulator, TetR family</fullName>
    </submittedName>
</protein>
<reference evidence="3 4" key="1">
    <citation type="submission" date="2016-10" db="EMBL/GenBank/DDBJ databases">
        <authorList>
            <person name="de Groot N.N."/>
        </authorList>
    </citation>
    <scope>NUCLEOTIDE SEQUENCE [LARGE SCALE GENOMIC DNA]</scope>
    <source>
        <strain evidence="3 4">DSM 29439</strain>
    </source>
</reference>
<evidence type="ECO:0000313" key="4">
    <source>
        <dbReference type="Proteomes" id="UP000199650"/>
    </source>
</evidence>